<reference evidence="2" key="1">
    <citation type="submission" date="2020-03" db="EMBL/GenBank/DDBJ databases">
        <authorList>
            <person name="Weist P."/>
        </authorList>
    </citation>
    <scope>NUCLEOTIDE SEQUENCE</scope>
</reference>
<feature type="region of interest" description="Disordered" evidence="1">
    <location>
        <begin position="42"/>
        <end position="125"/>
    </location>
</feature>
<comment type="caution">
    <text evidence="2">The sequence shown here is derived from an EMBL/GenBank/DDBJ whole genome shotgun (WGS) entry which is preliminary data.</text>
</comment>
<organism evidence="2 3">
    <name type="scientific">Pleuronectes platessa</name>
    <name type="common">European plaice</name>
    <dbReference type="NCBI Taxonomy" id="8262"/>
    <lineage>
        <taxon>Eukaryota</taxon>
        <taxon>Metazoa</taxon>
        <taxon>Chordata</taxon>
        <taxon>Craniata</taxon>
        <taxon>Vertebrata</taxon>
        <taxon>Euteleostomi</taxon>
        <taxon>Actinopterygii</taxon>
        <taxon>Neopterygii</taxon>
        <taxon>Teleostei</taxon>
        <taxon>Neoteleostei</taxon>
        <taxon>Acanthomorphata</taxon>
        <taxon>Carangaria</taxon>
        <taxon>Pleuronectiformes</taxon>
        <taxon>Pleuronectoidei</taxon>
        <taxon>Pleuronectidae</taxon>
        <taxon>Pleuronectes</taxon>
    </lineage>
</organism>
<dbReference type="EMBL" id="CADEAL010000203">
    <property type="protein sequence ID" value="CAB1416353.1"/>
    <property type="molecule type" value="Genomic_DNA"/>
</dbReference>
<accession>A0A9N7TRE0</accession>
<keyword evidence="3" id="KW-1185">Reference proteome</keyword>
<evidence type="ECO:0000313" key="3">
    <source>
        <dbReference type="Proteomes" id="UP001153269"/>
    </source>
</evidence>
<dbReference type="Proteomes" id="UP001153269">
    <property type="component" value="Unassembled WGS sequence"/>
</dbReference>
<proteinExistence type="predicted"/>
<dbReference type="AlphaFoldDB" id="A0A9N7TRE0"/>
<feature type="region of interest" description="Disordered" evidence="1">
    <location>
        <begin position="1"/>
        <end position="25"/>
    </location>
</feature>
<gene>
    <name evidence="2" type="ORF">PLEPLA_LOCUS4144</name>
</gene>
<feature type="compositionally biased region" description="Pro residues" evidence="1">
    <location>
        <begin position="108"/>
        <end position="125"/>
    </location>
</feature>
<sequence length="125" mass="13419">MFTPDGLLHNEKGVVRKSQAGGQRPRALVLLSATITELHNEPLLPLPSSTSTRPFHSTPPVSVKGRRRGGSSPPQRTRSSHSTISPSTGAQCQEAQSKTGFRGIQTSPNPPLSPEGFPTPRPLYM</sequence>
<evidence type="ECO:0000256" key="1">
    <source>
        <dbReference type="SAM" id="MobiDB-lite"/>
    </source>
</evidence>
<protein>
    <submittedName>
        <fullName evidence="2">Uncharacterized protein</fullName>
    </submittedName>
</protein>
<evidence type="ECO:0000313" key="2">
    <source>
        <dbReference type="EMBL" id="CAB1416353.1"/>
    </source>
</evidence>
<name>A0A9N7TRE0_PLEPL</name>
<feature type="compositionally biased region" description="Polar residues" evidence="1">
    <location>
        <begin position="81"/>
        <end position="107"/>
    </location>
</feature>